<gene>
    <name evidence="1" type="ORF">EVAR_43259_1</name>
</gene>
<sequence>MQSYLDSAPSLEMSNENAVGKKALLSHLRGVNCLLPPCIRAYHYLSYIKLRDLDLKPSTLAAPARRCKDGVPAGSSIQIWNE</sequence>
<accession>A0A4C1WVZ3</accession>
<proteinExistence type="predicted"/>
<name>A0A4C1WVZ3_EUMVA</name>
<dbReference type="EMBL" id="BGZK01000641">
    <property type="protein sequence ID" value="GBP54234.1"/>
    <property type="molecule type" value="Genomic_DNA"/>
</dbReference>
<evidence type="ECO:0000313" key="1">
    <source>
        <dbReference type="EMBL" id="GBP54234.1"/>
    </source>
</evidence>
<organism evidence="1 2">
    <name type="scientific">Eumeta variegata</name>
    <name type="common">Bagworm moth</name>
    <name type="synonym">Eumeta japonica</name>
    <dbReference type="NCBI Taxonomy" id="151549"/>
    <lineage>
        <taxon>Eukaryota</taxon>
        <taxon>Metazoa</taxon>
        <taxon>Ecdysozoa</taxon>
        <taxon>Arthropoda</taxon>
        <taxon>Hexapoda</taxon>
        <taxon>Insecta</taxon>
        <taxon>Pterygota</taxon>
        <taxon>Neoptera</taxon>
        <taxon>Endopterygota</taxon>
        <taxon>Lepidoptera</taxon>
        <taxon>Glossata</taxon>
        <taxon>Ditrysia</taxon>
        <taxon>Tineoidea</taxon>
        <taxon>Psychidae</taxon>
        <taxon>Oiketicinae</taxon>
        <taxon>Eumeta</taxon>
    </lineage>
</organism>
<protein>
    <submittedName>
        <fullName evidence="1">Uncharacterized protein</fullName>
    </submittedName>
</protein>
<dbReference type="Proteomes" id="UP000299102">
    <property type="component" value="Unassembled WGS sequence"/>
</dbReference>
<dbReference type="AlphaFoldDB" id="A0A4C1WVZ3"/>
<comment type="caution">
    <text evidence="1">The sequence shown here is derived from an EMBL/GenBank/DDBJ whole genome shotgun (WGS) entry which is preliminary data.</text>
</comment>
<reference evidence="1 2" key="1">
    <citation type="journal article" date="2019" name="Commun. Biol.">
        <title>The bagworm genome reveals a unique fibroin gene that provides high tensile strength.</title>
        <authorList>
            <person name="Kono N."/>
            <person name="Nakamura H."/>
            <person name="Ohtoshi R."/>
            <person name="Tomita M."/>
            <person name="Numata K."/>
            <person name="Arakawa K."/>
        </authorList>
    </citation>
    <scope>NUCLEOTIDE SEQUENCE [LARGE SCALE GENOMIC DNA]</scope>
</reference>
<keyword evidence="2" id="KW-1185">Reference proteome</keyword>
<evidence type="ECO:0000313" key="2">
    <source>
        <dbReference type="Proteomes" id="UP000299102"/>
    </source>
</evidence>